<protein>
    <submittedName>
        <fullName evidence="1">Uncharacterized protein</fullName>
    </submittedName>
</protein>
<dbReference type="EMBL" id="JADJEV010000003">
    <property type="protein sequence ID" value="MBK6973593.1"/>
    <property type="molecule type" value="Genomic_DNA"/>
</dbReference>
<accession>A0A9D7E4F3</accession>
<proteinExistence type="predicted"/>
<reference evidence="2" key="1">
    <citation type="journal article" date="2021" name="Nat. Commun.">
        <title>Connecting structure to function with the recovery of over 1000 high-quality metagenome-assembled genomes from activated sludge using long-read sequencing.</title>
        <authorList>
            <person name="Singleton C.M."/>
            <person name="Petriglieri F."/>
            <person name="Kristensen J.M."/>
            <person name="Kirkegaard R.H."/>
            <person name="Michaelsen T.Y."/>
            <person name="Andersen M.H."/>
            <person name="Kondrotaite Z."/>
            <person name="Karst S.M."/>
            <person name="Dueholm M.S."/>
            <person name="Nielsen P.H."/>
            <person name="Albertsen M."/>
        </authorList>
    </citation>
    <scope>NUCLEOTIDE SEQUENCE [LARGE SCALE GENOMIC DNA]</scope>
</reference>
<dbReference type="AlphaFoldDB" id="A0A9D7E4F3"/>
<name>A0A9D7E4F3_9PROT</name>
<organism evidence="1 2">
    <name type="scientific">Candidatus Methylophosphatis roskildensis</name>
    <dbReference type="NCBI Taxonomy" id="2899263"/>
    <lineage>
        <taxon>Bacteria</taxon>
        <taxon>Pseudomonadati</taxon>
        <taxon>Pseudomonadota</taxon>
        <taxon>Betaproteobacteria</taxon>
        <taxon>Nitrosomonadales</taxon>
        <taxon>Sterolibacteriaceae</taxon>
        <taxon>Candidatus Methylophosphatis</taxon>
    </lineage>
</organism>
<sequence>MQASATRRFAFRIRTRAGLVVENLQIPGRSAADAERKVQQLYRDCVILENHSAQVEASVSVSPSGGPQRQYG</sequence>
<gene>
    <name evidence="1" type="ORF">IPH26_11840</name>
</gene>
<comment type="caution">
    <text evidence="1">The sequence shown here is derived from an EMBL/GenBank/DDBJ whole genome shotgun (WGS) entry which is preliminary data.</text>
</comment>
<evidence type="ECO:0000313" key="2">
    <source>
        <dbReference type="Proteomes" id="UP000807785"/>
    </source>
</evidence>
<dbReference type="Proteomes" id="UP000807785">
    <property type="component" value="Unassembled WGS sequence"/>
</dbReference>
<evidence type="ECO:0000313" key="1">
    <source>
        <dbReference type="EMBL" id="MBK6973593.1"/>
    </source>
</evidence>